<evidence type="ECO:0000256" key="1">
    <source>
        <dbReference type="ARBA" id="ARBA00003408"/>
    </source>
</evidence>
<feature type="transmembrane region" description="Helical" evidence="13">
    <location>
        <begin position="200"/>
        <end position="221"/>
    </location>
</feature>
<evidence type="ECO:0000256" key="12">
    <source>
        <dbReference type="ARBA" id="ARBA00031636"/>
    </source>
</evidence>
<evidence type="ECO:0000256" key="9">
    <source>
        <dbReference type="ARBA" id="ARBA00022989"/>
    </source>
</evidence>
<evidence type="ECO:0000313" key="15">
    <source>
        <dbReference type="Proteomes" id="UP001491552"/>
    </source>
</evidence>
<evidence type="ECO:0000256" key="6">
    <source>
        <dbReference type="ARBA" id="ARBA00022449"/>
    </source>
</evidence>
<evidence type="ECO:0000256" key="10">
    <source>
        <dbReference type="ARBA" id="ARBA00023065"/>
    </source>
</evidence>
<sequence length="467" mass="50150">MSSLKENKMGTMPIGRLLLTMALPMALSMLVQALYNVVDSAFVAKISDVNQDALNAVSLAFPVQNIMIGIATGTAVGVNALLSRALGERDADMVNRSALNGVFLAGLGMLLSALFGIFCAELFMRSQTSNEAVIAYGTAYIRIITIASFGIFGEIIFERLLQSTGRTIYTLFTQGTGAVLNIIFDPILIFGLFGLPRMEVAGAAVATVLGQIVAFILAMILNHRKNPDVRLHLRGFRPDWKLIGRILAIGVPSMIMVAIGSVMYYGMNLVLMRFEHVRVGLGEVGTAVFGAYYKLQSFIFMPVFGINNAALAIAAYNYGARKPKRILGVLKCGILGATALMVIGVAAFQLIPQVLLGLFNANADMLAVGDPALRTMSLAFVFAGACIIVGGVFQALGNSVYSMIVSIARQLVVLLPVAYLLSLSGNIDAVWFAFPIAEVASLAMTVILFLRLYRKKIRPLSRMPAAE</sequence>
<feature type="transmembrane region" description="Helical" evidence="13">
    <location>
        <begin position="298"/>
        <end position="316"/>
    </location>
</feature>
<keyword evidence="11 13" id="KW-0472">Membrane</keyword>
<organism evidence="14 15">
    <name type="scientific">Faecousia intestinalis</name>
    <dbReference type="NCBI Taxonomy" id="3133167"/>
    <lineage>
        <taxon>Bacteria</taxon>
        <taxon>Bacillati</taxon>
        <taxon>Bacillota</taxon>
        <taxon>Clostridia</taxon>
        <taxon>Eubacteriales</taxon>
        <taxon>Oscillospiraceae</taxon>
        <taxon>Faecousia</taxon>
    </lineage>
</organism>
<feature type="transmembrane region" description="Helical" evidence="13">
    <location>
        <begin position="400"/>
        <end position="423"/>
    </location>
</feature>
<comment type="function">
    <text evidence="1">Multidrug efflux pump.</text>
</comment>
<feature type="transmembrane region" description="Helical" evidence="13">
    <location>
        <begin position="102"/>
        <end position="124"/>
    </location>
</feature>
<protein>
    <recommendedName>
        <fullName evidence="4">Probable multidrug resistance protein NorM</fullName>
    </recommendedName>
    <alternativeName>
        <fullName evidence="12">Multidrug-efflux transporter</fullName>
    </alternativeName>
</protein>
<keyword evidence="10" id="KW-0406">Ion transport</keyword>
<reference evidence="14 15" key="1">
    <citation type="submission" date="2024-03" db="EMBL/GenBank/DDBJ databases">
        <title>Human intestinal bacterial collection.</title>
        <authorList>
            <person name="Pauvert C."/>
            <person name="Hitch T.C.A."/>
            <person name="Clavel T."/>
        </authorList>
    </citation>
    <scope>NUCLEOTIDE SEQUENCE [LARGE SCALE GENOMIC DNA]</scope>
    <source>
        <strain evidence="14 15">CLA-AA-H192</strain>
    </source>
</reference>
<dbReference type="PANTHER" id="PTHR43298">
    <property type="entry name" value="MULTIDRUG RESISTANCE PROTEIN NORM-RELATED"/>
    <property type="match status" value="1"/>
</dbReference>
<dbReference type="PIRSF" id="PIRSF006603">
    <property type="entry name" value="DinF"/>
    <property type="match status" value="1"/>
</dbReference>
<dbReference type="InterPro" id="IPR048279">
    <property type="entry name" value="MdtK-like"/>
</dbReference>
<feature type="transmembrane region" description="Helical" evidence="13">
    <location>
        <begin position="57"/>
        <end position="82"/>
    </location>
</feature>
<keyword evidence="15" id="KW-1185">Reference proteome</keyword>
<evidence type="ECO:0000256" key="5">
    <source>
        <dbReference type="ARBA" id="ARBA00022448"/>
    </source>
</evidence>
<dbReference type="EMBL" id="JBBMFF010000269">
    <property type="protein sequence ID" value="MEQ2512240.1"/>
    <property type="molecule type" value="Genomic_DNA"/>
</dbReference>
<dbReference type="NCBIfam" id="TIGR00797">
    <property type="entry name" value="matE"/>
    <property type="match status" value="1"/>
</dbReference>
<name>A0ABV1GA04_9FIRM</name>
<feature type="transmembrane region" description="Helical" evidence="13">
    <location>
        <begin position="429"/>
        <end position="453"/>
    </location>
</feature>
<evidence type="ECO:0000256" key="4">
    <source>
        <dbReference type="ARBA" id="ARBA00020268"/>
    </source>
</evidence>
<feature type="transmembrane region" description="Helical" evidence="13">
    <location>
        <begin position="242"/>
        <end position="265"/>
    </location>
</feature>
<evidence type="ECO:0000256" key="8">
    <source>
        <dbReference type="ARBA" id="ARBA00022692"/>
    </source>
</evidence>
<keyword evidence="6" id="KW-0050">Antiport</keyword>
<feature type="transmembrane region" description="Helical" evidence="13">
    <location>
        <begin position="328"/>
        <end position="351"/>
    </location>
</feature>
<evidence type="ECO:0000256" key="11">
    <source>
        <dbReference type="ARBA" id="ARBA00023136"/>
    </source>
</evidence>
<dbReference type="PANTHER" id="PTHR43298:SF2">
    <property type="entry name" value="FMN_FAD EXPORTER YEEO-RELATED"/>
    <property type="match status" value="1"/>
</dbReference>
<feature type="transmembrane region" description="Helical" evidence="13">
    <location>
        <begin position="139"/>
        <end position="157"/>
    </location>
</feature>
<evidence type="ECO:0000256" key="2">
    <source>
        <dbReference type="ARBA" id="ARBA00004651"/>
    </source>
</evidence>
<keyword evidence="8 13" id="KW-0812">Transmembrane</keyword>
<keyword evidence="9 13" id="KW-1133">Transmembrane helix</keyword>
<evidence type="ECO:0000313" key="14">
    <source>
        <dbReference type="EMBL" id="MEQ2512240.1"/>
    </source>
</evidence>
<dbReference type="InterPro" id="IPR002528">
    <property type="entry name" value="MATE_fam"/>
</dbReference>
<keyword evidence="5" id="KW-0813">Transport</keyword>
<comment type="caution">
    <text evidence="14">The sequence shown here is derived from an EMBL/GenBank/DDBJ whole genome shotgun (WGS) entry which is preliminary data.</text>
</comment>
<feature type="transmembrane region" description="Helical" evidence="13">
    <location>
        <begin position="169"/>
        <end position="194"/>
    </location>
</feature>
<evidence type="ECO:0000256" key="3">
    <source>
        <dbReference type="ARBA" id="ARBA00010199"/>
    </source>
</evidence>
<dbReference type="Pfam" id="PF01554">
    <property type="entry name" value="MatE"/>
    <property type="match status" value="2"/>
</dbReference>
<accession>A0ABV1GA04</accession>
<feature type="transmembrane region" description="Helical" evidence="13">
    <location>
        <begin position="371"/>
        <end position="393"/>
    </location>
</feature>
<evidence type="ECO:0000256" key="13">
    <source>
        <dbReference type="SAM" id="Phobius"/>
    </source>
</evidence>
<dbReference type="Proteomes" id="UP001491552">
    <property type="component" value="Unassembled WGS sequence"/>
</dbReference>
<comment type="subcellular location">
    <subcellularLocation>
        <location evidence="2">Cell membrane</location>
        <topology evidence="2">Multi-pass membrane protein</topology>
    </subcellularLocation>
</comment>
<dbReference type="InterPro" id="IPR050222">
    <property type="entry name" value="MATE_MdtK"/>
</dbReference>
<keyword evidence="7" id="KW-1003">Cell membrane</keyword>
<gene>
    <name evidence="14" type="ORF">WMO66_13485</name>
</gene>
<proteinExistence type="inferred from homology"/>
<dbReference type="CDD" id="cd13144">
    <property type="entry name" value="MATE_like_4"/>
    <property type="match status" value="1"/>
</dbReference>
<dbReference type="RefSeq" id="WP_349136925.1">
    <property type="nucleotide sequence ID" value="NZ_JBBMFF010000269.1"/>
</dbReference>
<comment type="similarity">
    <text evidence="3">Belongs to the multi antimicrobial extrusion (MATE) (TC 2.A.66.1) family.</text>
</comment>
<evidence type="ECO:0000256" key="7">
    <source>
        <dbReference type="ARBA" id="ARBA00022475"/>
    </source>
</evidence>